<feature type="transmembrane region" description="Helical" evidence="1">
    <location>
        <begin position="252"/>
        <end position="275"/>
    </location>
</feature>
<keyword evidence="1" id="KW-0472">Membrane</keyword>
<proteinExistence type="predicted"/>
<organism evidence="3 4">
    <name type="scientific">Heligmosomoides polygyrus</name>
    <name type="common">Parasitic roundworm</name>
    <dbReference type="NCBI Taxonomy" id="6339"/>
    <lineage>
        <taxon>Eukaryota</taxon>
        <taxon>Metazoa</taxon>
        <taxon>Ecdysozoa</taxon>
        <taxon>Nematoda</taxon>
        <taxon>Chromadorea</taxon>
        <taxon>Rhabditida</taxon>
        <taxon>Rhabditina</taxon>
        <taxon>Rhabditomorpha</taxon>
        <taxon>Strongyloidea</taxon>
        <taxon>Heligmosomidae</taxon>
        <taxon>Heligmosomoides</taxon>
    </lineage>
</organism>
<name>A0A183G6A2_HELPZ</name>
<feature type="transmembrane region" description="Helical" evidence="1">
    <location>
        <begin position="136"/>
        <end position="155"/>
    </location>
</feature>
<keyword evidence="1" id="KW-0812">Transmembrane</keyword>
<dbReference type="EMBL" id="UZAH01029864">
    <property type="protein sequence ID" value="VDP08248.1"/>
    <property type="molecule type" value="Genomic_DNA"/>
</dbReference>
<evidence type="ECO:0000313" key="2">
    <source>
        <dbReference type="EMBL" id="VDP08248.1"/>
    </source>
</evidence>
<protein>
    <submittedName>
        <fullName evidence="4">G_PROTEIN_RECEP_F1_2 domain-containing protein</fullName>
    </submittedName>
</protein>
<dbReference type="Gene3D" id="1.20.1070.10">
    <property type="entry name" value="Rhodopsin 7-helix transmembrane proteins"/>
    <property type="match status" value="1"/>
</dbReference>
<feature type="transmembrane region" description="Helical" evidence="1">
    <location>
        <begin position="106"/>
        <end position="130"/>
    </location>
</feature>
<reference evidence="2 3" key="1">
    <citation type="submission" date="2018-11" db="EMBL/GenBank/DDBJ databases">
        <authorList>
            <consortium name="Pathogen Informatics"/>
        </authorList>
    </citation>
    <scope>NUCLEOTIDE SEQUENCE [LARGE SCALE GENOMIC DNA]</scope>
</reference>
<dbReference type="AlphaFoldDB" id="A0A183G6A2"/>
<feature type="transmembrane region" description="Helical" evidence="1">
    <location>
        <begin position="176"/>
        <end position="200"/>
    </location>
</feature>
<dbReference type="PANTHER" id="PTHR22943">
    <property type="entry name" value="7-TRANSMEMBRANE DOMAIN RECEPTOR C.ELEGANS"/>
    <property type="match status" value="1"/>
</dbReference>
<evidence type="ECO:0000313" key="3">
    <source>
        <dbReference type="Proteomes" id="UP000050761"/>
    </source>
</evidence>
<dbReference type="OrthoDB" id="5875460at2759"/>
<accession>A0A183G6A2</accession>
<dbReference type="SUPFAM" id="SSF81321">
    <property type="entry name" value="Family A G protein-coupled receptor-like"/>
    <property type="match status" value="1"/>
</dbReference>
<gene>
    <name evidence="2" type="ORF">HPBE_LOCUS17218</name>
</gene>
<dbReference type="WBParaSite" id="HPBE_0001721601-mRNA-1">
    <property type="protein sequence ID" value="HPBE_0001721601-mRNA-1"/>
    <property type="gene ID" value="HPBE_0001721601"/>
</dbReference>
<dbReference type="Proteomes" id="UP000050761">
    <property type="component" value="Unassembled WGS sequence"/>
</dbReference>
<dbReference type="PANTHER" id="PTHR22943:SF248">
    <property type="entry name" value="SEVEN TM RECEPTOR"/>
    <property type="match status" value="1"/>
</dbReference>
<sequence length="346" mass="39068">MDSLLLLCRDDAFLVCGSGMFVHSVRGCVRDCADCNCVGSAKSLHSVDWEYIQHFALSKRQMQIGSSSSAYAVFIYLSSVLSLLINVALLALYLRCPLKTMKTYKFFFVMMTIHDIAMSASMILCVPRGFGDVVLVLFWFALTSSMFILTNSFVYRYITICRPELSFLYTSRRWVAFIYALNALIFCNSGYLLVAISHSIRKLSAFMSIDSILVMLTLSISGLFCAIRIHLTLKHAGISPNVKRLQRQMFRVLLCQTVCPVMFLYFPSCAIYALLFGGFNTSPLFTDCLEFLTSMYPFFNPLVAMLSISDYRRYLLSLFMPSKSVPQVCSVTHTTRIVNVPERSAA</sequence>
<keyword evidence="1" id="KW-1133">Transmembrane helix</keyword>
<keyword evidence="3" id="KW-1185">Reference proteome</keyword>
<feature type="transmembrane region" description="Helical" evidence="1">
    <location>
        <begin position="212"/>
        <end position="231"/>
    </location>
</feature>
<feature type="transmembrane region" description="Helical" evidence="1">
    <location>
        <begin position="295"/>
        <end position="314"/>
    </location>
</feature>
<evidence type="ECO:0000256" key="1">
    <source>
        <dbReference type="SAM" id="Phobius"/>
    </source>
</evidence>
<feature type="transmembrane region" description="Helical" evidence="1">
    <location>
        <begin position="70"/>
        <end position="94"/>
    </location>
</feature>
<reference evidence="4" key="2">
    <citation type="submission" date="2019-09" db="UniProtKB">
        <authorList>
            <consortium name="WormBaseParasite"/>
        </authorList>
    </citation>
    <scope>IDENTIFICATION</scope>
</reference>
<dbReference type="InterPro" id="IPR019428">
    <property type="entry name" value="7TM_GPCR_serpentine_rcpt_Str"/>
</dbReference>
<dbReference type="Pfam" id="PF10326">
    <property type="entry name" value="7TM_GPCR_Str"/>
    <property type="match status" value="1"/>
</dbReference>
<evidence type="ECO:0000313" key="4">
    <source>
        <dbReference type="WBParaSite" id="HPBE_0001721601-mRNA-1"/>
    </source>
</evidence>
<accession>A0A3P8BF27</accession>